<dbReference type="InterPro" id="IPR012106">
    <property type="entry name" value="Phage_Mu_Gp1"/>
</dbReference>
<dbReference type="EMBL" id="CP095351">
    <property type="protein sequence ID" value="XAG86521.1"/>
    <property type="molecule type" value="Genomic_DNA"/>
</dbReference>
<feature type="compositionally biased region" description="Basic and acidic residues" evidence="1">
    <location>
        <begin position="358"/>
        <end position="367"/>
    </location>
</feature>
<dbReference type="PIRSF" id="PIRSF016624">
    <property type="entry name" value="Mu_prophg_I"/>
    <property type="match status" value="1"/>
</dbReference>
<dbReference type="Pfam" id="PF10123">
    <property type="entry name" value="Mu-like_Pro"/>
    <property type="match status" value="1"/>
</dbReference>
<dbReference type="AlphaFoldDB" id="A0AAU6VIT3"/>
<sequence>MKKNQLAIAINQAELSASTWLLSGGERVVHFAGYASLSASLDADGDGWYQLLPAGKFKARDGRPHDTADGHWHLDADSAAALIAATKQTSDRVLVDYEHATLRAKETGTPAPAAAWLSSSDIEWRDGKGLYIRPLWTQRAQSLIDAKEYAYLSAVFPYDKDGRPLLLRMAAITNDPGLVGLEPIAELAAEFNLSFYHPNGSINLNGQTEDSLVNKLLKDLLAKVGIDVPENGELTQEQQTAALSALDALKVKAESADTLQTQVAELSAKDAGVDFAKFVPIEAYNALVGQVAVLSADSAEMSLEKVIANAKAEGKVIEAETDYLTLFGQQQGVAALSAMLEKRPAIAALTATQTKNKQPPEDKKESTDALSETELAVLTATGLTQAQYLAAKKEG</sequence>
<accession>A0AAU6VIT3</accession>
<feature type="region of interest" description="Disordered" evidence="1">
    <location>
        <begin position="351"/>
        <end position="371"/>
    </location>
</feature>
<gene>
    <name evidence="2" type="ORF">MRM63_15545</name>
</gene>
<reference evidence="2" key="1">
    <citation type="submission" date="2022-03" db="EMBL/GenBank/DDBJ databases">
        <title>Sea Food Isolates.</title>
        <authorList>
            <person name="Li c."/>
        </authorList>
    </citation>
    <scope>NUCLEOTIDE SEQUENCE</scope>
    <source>
        <strain evidence="2">19MO03SA05</strain>
    </source>
</reference>
<organism evidence="2">
    <name type="scientific">bacterium 19MO03SA05</name>
    <dbReference type="NCBI Taxonomy" id="2920620"/>
    <lineage>
        <taxon>Bacteria</taxon>
    </lineage>
</organism>
<evidence type="ECO:0000256" key="1">
    <source>
        <dbReference type="SAM" id="MobiDB-lite"/>
    </source>
</evidence>
<proteinExistence type="predicted"/>
<evidence type="ECO:0000313" key="2">
    <source>
        <dbReference type="EMBL" id="XAG86521.1"/>
    </source>
</evidence>
<name>A0AAU6VIT3_UNCXX</name>
<protein>
    <submittedName>
        <fullName evidence="2">Uncharacterized protein</fullName>
    </submittedName>
</protein>